<dbReference type="RefSeq" id="WP_119592774.1">
    <property type="nucleotide sequence ID" value="NZ_QXFM01000088.1"/>
</dbReference>
<evidence type="ECO:0000256" key="2">
    <source>
        <dbReference type="ARBA" id="ARBA00022723"/>
    </source>
</evidence>
<dbReference type="InterPro" id="IPR045054">
    <property type="entry name" value="P4HA-like"/>
</dbReference>
<feature type="domain" description="Prolyl 4-hydroxylase alpha subunit" evidence="6">
    <location>
        <begin position="49"/>
        <end position="228"/>
    </location>
</feature>
<evidence type="ECO:0000256" key="3">
    <source>
        <dbReference type="ARBA" id="ARBA00022964"/>
    </source>
</evidence>
<evidence type="ECO:0000313" key="7">
    <source>
        <dbReference type="EMBL" id="RIV86269.1"/>
    </source>
</evidence>
<dbReference type="GO" id="GO:0016705">
    <property type="term" value="F:oxidoreductase activity, acting on paired donors, with incorporation or reduction of molecular oxygen"/>
    <property type="evidence" value="ECO:0007669"/>
    <property type="project" value="InterPro"/>
</dbReference>
<keyword evidence="4" id="KW-0560">Oxidoreductase</keyword>
<reference evidence="7 8" key="1">
    <citation type="submission" date="2018-08" db="EMBL/GenBank/DDBJ databases">
        <title>Erythrobacter zhengii sp.nov., a bacterium isolated from deep-sea sediment.</title>
        <authorList>
            <person name="Fang C."/>
            <person name="Wu Y.-H."/>
            <person name="Sun C."/>
            <person name="Wang H."/>
            <person name="Cheng H."/>
            <person name="Meng F.-X."/>
            <person name="Wang C.-S."/>
            <person name="Xu X.-W."/>
        </authorList>
    </citation>
    <scope>NUCLEOTIDE SEQUENCE [LARGE SCALE GENOMIC DNA]</scope>
    <source>
        <strain evidence="7 8">CCTCC AB 2015396</strain>
    </source>
</reference>
<dbReference type="Proteomes" id="UP000265366">
    <property type="component" value="Unassembled WGS sequence"/>
</dbReference>
<dbReference type="Gene3D" id="2.60.120.620">
    <property type="entry name" value="q2cbj1_9rhob like domain"/>
    <property type="match status" value="1"/>
</dbReference>
<dbReference type="EMBL" id="QXFM01000088">
    <property type="protein sequence ID" value="RIV86269.1"/>
    <property type="molecule type" value="Genomic_DNA"/>
</dbReference>
<dbReference type="GO" id="GO:0051213">
    <property type="term" value="F:dioxygenase activity"/>
    <property type="evidence" value="ECO:0007669"/>
    <property type="project" value="UniProtKB-KW"/>
</dbReference>
<sequence>MNGFVISTRFGGTPADPKEDPVKLALIGAQVRARLRADPRAEDLGGDKADMFLLRDFFTADECARLVRIIDKKIGPSTLFEGTQRDGFRTSSTHYFEQGDSATRALEKRIDAATGIPHQHAEVTQGQRYEAGQQFKHHYDYFFASEPYWQQERRRGGQRTWTAMLFLNDVEEGGETDWPELDLSVKPVAGALLTWNNMGRDGRPNRNTLHAGTPVVKGVKHVVTQWYRQDPWTLHLS</sequence>
<dbReference type="Pfam" id="PF13640">
    <property type="entry name" value="2OG-FeII_Oxy_3"/>
    <property type="match status" value="1"/>
</dbReference>
<evidence type="ECO:0000313" key="8">
    <source>
        <dbReference type="Proteomes" id="UP000265366"/>
    </source>
</evidence>
<keyword evidence="8" id="KW-1185">Reference proteome</keyword>
<dbReference type="GO" id="GO:0031418">
    <property type="term" value="F:L-ascorbic acid binding"/>
    <property type="evidence" value="ECO:0007669"/>
    <property type="project" value="InterPro"/>
</dbReference>
<comment type="cofactor">
    <cofactor evidence="1">
        <name>L-ascorbate</name>
        <dbReference type="ChEBI" id="CHEBI:38290"/>
    </cofactor>
</comment>
<proteinExistence type="predicted"/>
<evidence type="ECO:0000256" key="1">
    <source>
        <dbReference type="ARBA" id="ARBA00001961"/>
    </source>
</evidence>
<dbReference type="InterPro" id="IPR006620">
    <property type="entry name" value="Pro_4_hyd_alph"/>
</dbReference>
<name>A0A3A1P3V7_9SPHN</name>
<dbReference type="AlphaFoldDB" id="A0A3A1P3V7"/>
<dbReference type="PANTHER" id="PTHR10869:SF246">
    <property type="entry name" value="TRANSMEMBRANE PROLYL 4-HYDROXYLASE"/>
    <property type="match status" value="1"/>
</dbReference>
<dbReference type="OrthoDB" id="269774at2"/>
<dbReference type="PANTHER" id="PTHR10869">
    <property type="entry name" value="PROLYL 4-HYDROXYLASE ALPHA SUBUNIT"/>
    <property type="match status" value="1"/>
</dbReference>
<keyword evidence="2" id="KW-0479">Metal-binding</keyword>
<comment type="caution">
    <text evidence="7">The sequence shown here is derived from an EMBL/GenBank/DDBJ whole genome shotgun (WGS) entry which is preliminary data.</text>
</comment>
<evidence type="ECO:0000259" key="6">
    <source>
        <dbReference type="SMART" id="SM00702"/>
    </source>
</evidence>
<accession>A0A3A1P3V7</accession>
<organism evidence="7 8">
    <name type="scientific">Aurantiacibacter xanthus</name>
    <dbReference type="NCBI Taxonomy" id="1784712"/>
    <lineage>
        <taxon>Bacteria</taxon>
        <taxon>Pseudomonadati</taxon>
        <taxon>Pseudomonadota</taxon>
        <taxon>Alphaproteobacteria</taxon>
        <taxon>Sphingomonadales</taxon>
        <taxon>Erythrobacteraceae</taxon>
        <taxon>Aurantiacibacter</taxon>
    </lineage>
</organism>
<evidence type="ECO:0000256" key="4">
    <source>
        <dbReference type="ARBA" id="ARBA00023002"/>
    </source>
</evidence>
<dbReference type="GO" id="GO:0005506">
    <property type="term" value="F:iron ion binding"/>
    <property type="evidence" value="ECO:0007669"/>
    <property type="project" value="InterPro"/>
</dbReference>
<keyword evidence="5" id="KW-0408">Iron</keyword>
<evidence type="ECO:0000256" key="5">
    <source>
        <dbReference type="ARBA" id="ARBA00023004"/>
    </source>
</evidence>
<keyword evidence="3" id="KW-0223">Dioxygenase</keyword>
<dbReference type="SMART" id="SM00702">
    <property type="entry name" value="P4Hc"/>
    <property type="match status" value="1"/>
</dbReference>
<gene>
    <name evidence="7" type="ORF">D2V17_09685</name>
</gene>
<dbReference type="InterPro" id="IPR044862">
    <property type="entry name" value="Pro_4_hyd_alph_FE2OG_OXY"/>
</dbReference>
<protein>
    <submittedName>
        <fullName evidence="7">2OG-Fe(II) oxygenase</fullName>
    </submittedName>
</protein>